<dbReference type="Proteomes" id="UP000016487">
    <property type="component" value="Unassembled WGS sequence"/>
</dbReference>
<dbReference type="AlphaFoldDB" id="A0AAD4ALX8"/>
<dbReference type="EMBL" id="AHBZ03000012">
    <property type="protein sequence ID" value="KAF7775160.1"/>
    <property type="molecule type" value="Genomic_DNA"/>
</dbReference>
<sequence length="75" mass="8484">MDIFVLKVIVGALVIPFAAFMLWSLVKWAKGMPKGAYIFIAFMPLISLFPIPPTVFKNVAKAKQEQRKKQTQSDE</sequence>
<feature type="transmembrane region" description="Helical" evidence="1">
    <location>
        <begin position="5"/>
        <end position="25"/>
    </location>
</feature>
<reference evidence="2" key="2">
    <citation type="submission" date="2015-03" db="EMBL/GenBank/DDBJ databases">
        <title>Genome sequence of Pseudoalteromonas citrea.</title>
        <authorList>
            <person name="Xie B.-B."/>
            <person name="Rong J.-C."/>
            <person name="Qin Q.-L."/>
            <person name="Zhang Y.-Z."/>
        </authorList>
    </citation>
    <scope>NUCLEOTIDE SEQUENCE</scope>
    <source>
        <strain evidence="2">DSM 8771</strain>
    </source>
</reference>
<protein>
    <submittedName>
        <fullName evidence="2">Uncharacterized protein</fullName>
    </submittedName>
</protein>
<accession>A0AAD4ALX8</accession>
<name>A0AAD4ALX8_9GAMM</name>
<evidence type="ECO:0000313" key="3">
    <source>
        <dbReference type="Proteomes" id="UP000016487"/>
    </source>
</evidence>
<evidence type="ECO:0000256" key="1">
    <source>
        <dbReference type="SAM" id="Phobius"/>
    </source>
</evidence>
<gene>
    <name evidence="2" type="ORF">PCIT_a1284</name>
</gene>
<proteinExistence type="predicted"/>
<organism evidence="2 3">
    <name type="scientific">Pseudoalteromonas citrea</name>
    <dbReference type="NCBI Taxonomy" id="43655"/>
    <lineage>
        <taxon>Bacteria</taxon>
        <taxon>Pseudomonadati</taxon>
        <taxon>Pseudomonadota</taxon>
        <taxon>Gammaproteobacteria</taxon>
        <taxon>Alteromonadales</taxon>
        <taxon>Pseudoalteromonadaceae</taxon>
        <taxon>Pseudoalteromonas</taxon>
    </lineage>
</organism>
<reference evidence="2" key="1">
    <citation type="journal article" date="2012" name="J. Bacteriol.">
        <title>Genome sequences of type strains of seven species of the marine bacterium Pseudoalteromonas.</title>
        <authorList>
            <person name="Xie B.B."/>
            <person name="Shu Y.L."/>
            <person name="Qin Q.L."/>
            <person name="Rong J.C."/>
            <person name="Zhang X.Y."/>
            <person name="Chen X.L."/>
            <person name="Shi M."/>
            <person name="He H.L."/>
            <person name="Zhou B.C."/>
            <person name="Zhang Y.Z."/>
        </authorList>
    </citation>
    <scope>NUCLEOTIDE SEQUENCE</scope>
    <source>
        <strain evidence="2">DSM 8771</strain>
    </source>
</reference>
<dbReference type="RefSeq" id="WP_010364784.1">
    <property type="nucleotide sequence ID" value="NZ_AHBZ03000012.1"/>
</dbReference>
<keyword evidence="1" id="KW-0812">Transmembrane</keyword>
<keyword evidence="1" id="KW-1133">Transmembrane helix</keyword>
<evidence type="ECO:0000313" key="2">
    <source>
        <dbReference type="EMBL" id="KAF7775160.1"/>
    </source>
</evidence>
<keyword evidence="1" id="KW-0472">Membrane</keyword>
<comment type="caution">
    <text evidence="2">The sequence shown here is derived from an EMBL/GenBank/DDBJ whole genome shotgun (WGS) entry which is preliminary data.</text>
</comment>
<feature type="transmembrane region" description="Helical" evidence="1">
    <location>
        <begin position="37"/>
        <end position="60"/>
    </location>
</feature>